<evidence type="ECO:0000313" key="1">
    <source>
        <dbReference type="EMBL" id="AUT65076.1"/>
    </source>
</evidence>
<dbReference type="Proteomes" id="UP000243502">
    <property type="component" value="Chromosome 3"/>
</dbReference>
<evidence type="ECO:0000313" key="2">
    <source>
        <dbReference type="Proteomes" id="UP000243502"/>
    </source>
</evidence>
<protein>
    <submittedName>
        <fullName evidence="1">Uncharacterized protein</fullName>
    </submittedName>
</protein>
<sequence>MNQSVPLLANYICALNPVCVSIATLAVLGELVVDVLRKLTQLSLEIAIFNRPREVFLSSTITSPYKTQTKVHVETRKFEKHAAK</sequence>
<gene>
    <name evidence="1" type="ORF">C2L65_36475</name>
</gene>
<name>A0A2I8EZQ6_9BURK</name>
<reference evidence="1 2" key="1">
    <citation type="submission" date="2018-01" db="EMBL/GenBank/DDBJ databases">
        <title>Species boundaries and ecological features among Paraburkholderia terrae DSMZ17804T, P. hospita DSMZ17164T and P. caribensis DSMZ13236T.</title>
        <authorList>
            <person name="Pratama A.A."/>
        </authorList>
    </citation>
    <scope>NUCLEOTIDE SEQUENCE [LARGE SCALE GENOMIC DNA]</scope>
    <source>
        <strain evidence="1 2">DSM 17804</strain>
    </source>
</reference>
<dbReference type="EMBL" id="CP026113">
    <property type="protein sequence ID" value="AUT65076.1"/>
    <property type="molecule type" value="Genomic_DNA"/>
</dbReference>
<dbReference type="KEGG" id="pter:C2L65_36475"/>
<accession>A0A2I8EZQ6</accession>
<proteinExistence type="predicted"/>
<dbReference type="AlphaFoldDB" id="A0A2I8EZQ6"/>
<organism evidence="1 2">
    <name type="scientific">Paraburkholderia terrae</name>
    <dbReference type="NCBI Taxonomy" id="311230"/>
    <lineage>
        <taxon>Bacteria</taxon>
        <taxon>Pseudomonadati</taxon>
        <taxon>Pseudomonadota</taxon>
        <taxon>Betaproteobacteria</taxon>
        <taxon>Burkholderiales</taxon>
        <taxon>Burkholderiaceae</taxon>
        <taxon>Paraburkholderia</taxon>
    </lineage>
</organism>